<organism evidence="2 3">
    <name type="scientific">Candidatus Contendobacter odensis Run_B_J11</name>
    <dbReference type="NCBI Taxonomy" id="1400861"/>
    <lineage>
        <taxon>Bacteria</taxon>
        <taxon>Pseudomonadati</taxon>
        <taxon>Pseudomonadota</taxon>
        <taxon>Gammaproteobacteria</taxon>
        <taxon>Candidatus Competibacteraceae</taxon>
        <taxon>Candidatus Contendibacter</taxon>
    </lineage>
</organism>
<gene>
    <name evidence="2" type="ORF">BN874_630002</name>
</gene>
<evidence type="ECO:0000313" key="2">
    <source>
        <dbReference type="EMBL" id="CDH46856.1"/>
    </source>
</evidence>
<dbReference type="Gene3D" id="1.20.141.10">
    <property type="entry name" value="Chitosanase, subunit A, domain 1"/>
    <property type="match status" value="1"/>
</dbReference>
<accession>A0A7U7GEF9</accession>
<dbReference type="Proteomes" id="UP000019184">
    <property type="component" value="Unassembled WGS sequence"/>
</dbReference>
<feature type="domain" description="TtsA-like Glycoside hydrolase family 108" evidence="1">
    <location>
        <begin position="10"/>
        <end position="64"/>
    </location>
</feature>
<dbReference type="Pfam" id="PF05838">
    <property type="entry name" value="Glyco_hydro_108"/>
    <property type="match status" value="1"/>
</dbReference>
<dbReference type="InterPro" id="IPR008565">
    <property type="entry name" value="TtsA-like_GH18_dom"/>
</dbReference>
<reference evidence="2 3" key="1">
    <citation type="journal article" date="2014" name="ISME J.">
        <title>Candidatus Competibacter-lineage genomes retrieved from metagenomes reveal functional metabolic diversity.</title>
        <authorList>
            <person name="McIlroy S.J."/>
            <person name="Albertsen M."/>
            <person name="Andresen E.K."/>
            <person name="Saunders A.M."/>
            <person name="Kristiansen R."/>
            <person name="Stokholm-Bjerregaard M."/>
            <person name="Nielsen K.L."/>
            <person name="Nielsen P.H."/>
        </authorList>
    </citation>
    <scope>NUCLEOTIDE SEQUENCE [LARGE SCALE GENOMIC DNA]</scope>
    <source>
        <strain evidence="2 3">Run_B_J11</strain>
    </source>
</reference>
<dbReference type="RefSeq" id="WP_051497993.1">
    <property type="nucleotide sequence ID" value="NZ_CBTK010000280.1"/>
</dbReference>
<name>A0A7U7GEF9_9GAMM</name>
<dbReference type="InterPro" id="IPR023346">
    <property type="entry name" value="Lysozyme-like_dom_sf"/>
</dbReference>
<dbReference type="AlphaFoldDB" id="A0A7U7GEF9"/>
<proteinExistence type="predicted"/>
<keyword evidence="3" id="KW-1185">Reference proteome</keyword>
<dbReference type="OrthoDB" id="9815229at2"/>
<dbReference type="EMBL" id="CBTK010000280">
    <property type="protein sequence ID" value="CDH46856.1"/>
    <property type="molecule type" value="Genomic_DNA"/>
</dbReference>
<evidence type="ECO:0000313" key="3">
    <source>
        <dbReference type="Proteomes" id="UP000019184"/>
    </source>
</evidence>
<evidence type="ECO:0000259" key="1">
    <source>
        <dbReference type="Pfam" id="PF05838"/>
    </source>
</evidence>
<protein>
    <recommendedName>
        <fullName evidence="1">TtsA-like Glycoside hydrolase family 108 domain-containing protein</fullName>
    </recommendedName>
</protein>
<dbReference type="SUPFAM" id="SSF53955">
    <property type="entry name" value="Lysozyme-like"/>
    <property type="match status" value="1"/>
</dbReference>
<comment type="caution">
    <text evidence="2">The sequence shown here is derived from an EMBL/GenBank/DDBJ whole genome shotgun (WGS) entry which is preliminary data.</text>
</comment>
<sequence>MGDFKRCITPILAEEGGLSNDPHDPGGLTKYGISHRSYPNLNIAGLTLADAEGIYHRDYWLPIGGIIAAPV</sequence>